<dbReference type="Proteomes" id="UP001369815">
    <property type="component" value="Unassembled WGS sequence"/>
</dbReference>
<evidence type="ECO:0008006" key="3">
    <source>
        <dbReference type="Google" id="ProtNLM"/>
    </source>
</evidence>
<reference evidence="1 2" key="1">
    <citation type="journal article" date="2024" name="Front Chem Biol">
        <title>Unveiling the potential of Daldinia eschscholtzii MFLUCC 19-0629 through bioactivity and bioinformatics studies for enhanced sustainable agriculture production.</title>
        <authorList>
            <person name="Brooks S."/>
            <person name="Weaver J.A."/>
            <person name="Klomchit A."/>
            <person name="Alharthi S.A."/>
            <person name="Onlamun T."/>
            <person name="Nurani R."/>
            <person name="Vong T.K."/>
            <person name="Alberti F."/>
            <person name="Greco C."/>
        </authorList>
    </citation>
    <scope>NUCLEOTIDE SEQUENCE [LARGE SCALE GENOMIC DNA]</scope>
    <source>
        <strain evidence="1">MFLUCC 19-0629</strain>
    </source>
</reference>
<comment type="caution">
    <text evidence="1">The sequence shown here is derived from an EMBL/GenBank/DDBJ whole genome shotgun (WGS) entry which is preliminary data.</text>
</comment>
<evidence type="ECO:0000313" key="2">
    <source>
        <dbReference type="Proteomes" id="UP001369815"/>
    </source>
</evidence>
<protein>
    <recommendedName>
        <fullName evidence="3">Macro domain-like protein</fullName>
    </recommendedName>
</protein>
<dbReference type="InterPro" id="IPR043472">
    <property type="entry name" value="Macro_dom-like"/>
</dbReference>
<dbReference type="AlphaFoldDB" id="A0AAX6MWM8"/>
<dbReference type="Gene3D" id="3.40.220.10">
    <property type="entry name" value="Leucine Aminopeptidase, subunit E, domain 1"/>
    <property type="match status" value="1"/>
</dbReference>
<dbReference type="SUPFAM" id="SSF52949">
    <property type="entry name" value="Macro domain-like"/>
    <property type="match status" value="1"/>
</dbReference>
<proteinExistence type="predicted"/>
<name>A0AAX6MWM8_9PEZI</name>
<gene>
    <name evidence="1" type="ORF">Daesc_002087</name>
</gene>
<accession>A0AAX6MWM8</accession>
<dbReference type="EMBL" id="JBANMG010000002">
    <property type="protein sequence ID" value="KAK6956807.1"/>
    <property type="molecule type" value="Genomic_DNA"/>
</dbReference>
<evidence type="ECO:0000313" key="1">
    <source>
        <dbReference type="EMBL" id="KAK6956807.1"/>
    </source>
</evidence>
<keyword evidence="2" id="KW-1185">Reference proteome</keyword>
<sequence>MATSTTQPIPYIHLLCMYESASDAFTREVQEQGIEPALLNYTVYNTYLSGLPPSLKFDLVVSPANSYGILDGGFDNAISLAFSPPTHYDALTRAGQKELYRLHSGYLPPGMCCIVRIPESFRGTLKYHDGNGWGCRYLALCPTMRVPSRCDWDREVVYECVWNLLNAIEQHNKAVEEGGNGAGAGADGPPAKIESILMTPLGTGVGGISNEKWAKQAVLAIKHFIDAKKHPEKWSAITWQETSKVDIELMKSHTPSQVAKFFQRRV</sequence>
<organism evidence="1 2">
    <name type="scientific">Daldinia eschscholtzii</name>
    <dbReference type="NCBI Taxonomy" id="292717"/>
    <lineage>
        <taxon>Eukaryota</taxon>
        <taxon>Fungi</taxon>
        <taxon>Dikarya</taxon>
        <taxon>Ascomycota</taxon>
        <taxon>Pezizomycotina</taxon>
        <taxon>Sordariomycetes</taxon>
        <taxon>Xylariomycetidae</taxon>
        <taxon>Xylariales</taxon>
        <taxon>Hypoxylaceae</taxon>
        <taxon>Daldinia</taxon>
    </lineage>
</organism>